<evidence type="ECO:0000313" key="1">
    <source>
        <dbReference type="EMBL" id="CEN36061.1"/>
    </source>
</evidence>
<proteinExistence type="predicted"/>
<reference evidence="2" key="1">
    <citation type="submission" date="2015-01" db="EMBL/GenBank/DDBJ databases">
        <authorList>
            <person name="MANFREDI Pablo"/>
        </authorList>
    </citation>
    <scope>NUCLEOTIDE SEQUENCE [LARGE SCALE GENOMIC DNA]</scope>
    <source>
        <strain evidence="2">Ccyn2B</strain>
    </source>
</reference>
<keyword evidence="2" id="KW-1185">Reference proteome</keyword>
<dbReference type="Pfam" id="PF14135">
    <property type="entry name" value="DUF4302"/>
    <property type="match status" value="1"/>
</dbReference>
<evidence type="ECO:0000313" key="2">
    <source>
        <dbReference type="Proteomes" id="UP000038055"/>
    </source>
</evidence>
<dbReference type="STRING" id="28189.CCYN74_240003"/>
<dbReference type="PROSITE" id="PS51257">
    <property type="entry name" value="PROKAR_LIPOPROTEIN"/>
    <property type="match status" value="1"/>
</dbReference>
<name>A0A0B7H8V1_9FLAO</name>
<dbReference type="Proteomes" id="UP000038055">
    <property type="component" value="Unassembled WGS sequence"/>
</dbReference>
<accession>A0A0B7H8V1</accession>
<protein>
    <recommendedName>
        <fullName evidence="3">DUF4302 domain-containing protein</fullName>
    </recommendedName>
</protein>
<organism evidence="1 2">
    <name type="scientific">Capnocytophaga cynodegmi</name>
    <dbReference type="NCBI Taxonomy" id="28189"/>
    <lineage>
        <taxon>Bacteria</taxon>
        <taxon>Pseudomonadati</taxon>
        <taxon>Bacteroidota</taxon>
        <taxon>Flavobacteriia</taxon>
        <taxon>Flavobacteriales</taxon>
        <taxon>Flavobacteriaceae</taxon>
        <taxon>Capnocytophaga</taxon>
    </lineage>
</organism>
<evidence type="ECO:0008006" key="3">
    <source>
        <dbReference type="Google" id="ProtNLM"/>
    </source>
</evidence>
<dbReference type="eggNOG" id="ENOG502Z8QJ">
    <property type="taxonomic scope" value="Bacteria"/>
</dbReference>
<dbReference type="RefSeq" id="WP_041992339.1">
    <property type="nucleotide sequence ID" value="NZ_CDOD01000023.1"/>
</dbReference>
<dbReference type="InterPro" id="IPR025396">
    <property type="entry name" value="DUF4302"/>
</dbReference>
<dbReference type="EMBL" id="CDOD01000023">
    <property type="protein sequence ID" value="CEN36061.1"/>
    <property type="molecule type" value="Genomic_DNA"/>
</dbReference>
<dbReference type="AlphaFoldDB" id="A0A0B7H8V1"/>
<gene>
    <name evidence="1" type="ORF">CCYN2B_30042</name>
</gene>
<sequence>MKKYLILLAIIGLFSCKKEDDGISPSQRNLQNINELRKELTEAPYGWKVMYFSKTDSLAFSNKDEVFKKEIFYYRDQYGYGGHYFLMKFTPEGKVIMLADFDANSSSKPQESQFEIKQNTFTELSFTTYNYIHQLVNEQLEGKSDFLYLRKDFDQNLLFKTTNSIEPAREYIVFEKLKSEEAWKHPSENNVQKAFENRTFFAKMKNPQIVIRKGSRVFFQSDVVIKTTTGTPEYNRFLKSMTANRYYVFLAGKKWNANPNISVPDESYALGSGYVGTEQGITFRTGIRYDKNYIFYDFERKGDTFVCELVKVYDPIYKRYMFVSKHLYPDGEPTHFVAEIVDK</sequence>